<feature type="compositionally biased region" description="Acidic residues" evidence="2">
    <location>
        <begin position="691"/>
        <end position="712"/>
    </location>
</feature>
<sequence>MAKPRNQKPAPSMKRKPVDEAGAPASKRPDSFQSVYDGRESYSGSTGHAQDDISKPQPPSSSHEERGKRAVGLSNKPAKPTTTEPRTAVNTVGTSSPLLGIRTSTPSSYGIIPNATPGSSHVSDPISLPANVIQSAERPWPTPTPPNNGKCPIDWSDEEFDTVKQLYREIYELRAPWTMNPRSYEKIGKILSAKYGDRPCAETQRKRFGKVNRVVFETKGIWFKTSDQGIKDLVGSQDKAGGKGVKKNSTKSKTKWNRAIHHEGEFFTFFIMEDDEDESLYETREVPIELARDISTMVTKSIDEDIEYGIGLAVSEEIADAYISCFYPNRRSTLPRMIHRLVQYSGVRVWEDNPITWTPSKSIQLYCLALDMGSPDICDMILDHWRELFKNEIELRFDYETGRRAFHDVPVEAALHILDFEPDNMNTLWAWTKNDDPARKLWLEMLAAKGNKAIEKLNEDYDEYDRSFLQGLNTKLKEFGANLRTLRKKLLGVRESILEVPSKEDLAISQAPFGKFRVYHELCGMSQDEFCSNYHSHGQENPCYIKKADTLDDDDPFEQPPENPPAHYVKMTINDVQNCIVINHTGLPGRLFKSLIHEYPHWDWGKIRAVVNFPERVPGSMNLRAKWDPNPCYFLEKDKDSLGRFPSHPGYKKRGWAQSAESIFPTLPKIGDEDDEADQGKESGKQIWSGESDEEGNGEGDEDMSDLKEEDAGDRQISQQYQVQLPQESLKWTEVFEDRLDAKWIGLHKFGL</sequence>
<reference evidence="4" key="1">
    <citation type="journal article" date="2020" name="Stud. Mycol.">
        <title>101 Dothideomycetes genomes: A test case for predicting lifestyles and emergence of pathogens.</title>
        <authorList>
            <person name="Haridas S."/>
            <person name="Albert R."/>
            <person name="Binder M."/>
            <person name="Bloem J."/>
            <person name="LaButti K."/>
            <person name="Salamov A."/>
            <person name="Andreopoulos B."/>
            <person name="Baker S."/>
            <person name="Barry K."/>
            <person name="Bills G."/>
            <person name="Bluhm B."/>
            <person name="Cannon C."/>
            <person name="Castanera R."/>
            <person name="Culley D."/>
            <person name="Daum C."/>
            <person name="Ezra D."/>
            <person name="Gonzalez J."/>
            <person name="Henrissat B."/>
            <person name="Kuo A."/>
            <person name="Liang C."/>
            <person name="Lipzen A."/>
            <person name="Lutzoni F."/>
            <person name="Magnuson J."/>
            <person name="Mondo S."/>
            <person name="Nolan M."/>
            <person name="Ohm R."/>
            <person name="Pangilinan J."/>
            <person name="Park H.-J."/>
            <person name="Ramirez L."/>
            <person name="Alfaro M."/>
            <person name="Sun H."/>
            <person name="Tritt A."/>
            <person name="Yoshinaga Y."/>
            <person name="Zwiers L.-H."/>
            <person name="Turgeon B."/>
            <person name="Goodwin S."/>
            <person name="Spatafora J."/>
            <person name="Crous P."/>
            <person name="Grigoriev I."/>
        </authorList>
    </citation>
    <scope>NUCLEOTIDE SEQUENCE [LARGE SCALE GENOMIC DNA]</scope>
    <source>
        <strain evidence="4">CBS 304.66</strain>
    </source>
</reference>
<proteinExistence type="predicted"/>
<dbReference type="Proteomes" id="UP000800093">
    <property type="component" value="Unassembled WGS sequence"/>
</dbReference>
<feature type="compositionally biased region" description="Polar residues" evidence="2">
    <location>
        <begin position="80"/>
        <end position="101"/>
    </location>
</feature>
<feature type="coiled-coil region" evidence="1">
    <location>
        <begin position="447"/>
        <end position="489"/>
    </location>
</feature>
<dbReference type="OrthoDB" id="3791649at2759"/>
<protein>
    <submittedName>
        <fullName evidence="3">Uncharacterized protein</fullName>
    </submittedName>
</protein>
<keyword evidence="4" id="KW-1185">Reference proteome</keyword>
<evidence type="ECO:0000256" key="1">
    <source>
        <dbReference type="SAM" id="Coils"/>
    </source>
</evidence>
<feature type="region of interest" description="Disordered" evidence="2">
    <location>
        <begin position="1"/>
        <end position="101"/>
    </location>
</feature>
<name>A0A9P4N4U4_9PLEO</name>
<dbReference type="AlphaFoldDB" id="A0A9P4N4U4"/>
<feature type="region of interest" description="Disordered" evidence="2">
    <location>
        <begin position="666"/>
        <end position="722"/>
    </location>
</feature>
<gene>
    <name evidence="3" type="ORF">CC78DRAFT_579635</name>
</gene>
<organism evidence="3 4">
    <name type="scientific">Lojkania enalia</name>
    <dbReference type="NCBI Taxonomy" id="147567"/>
    <lineage>
        <taxon>Eukaryota</taxon>
        <taxon>Fungi</taxon>
        <taxon>Dikarya</taxon>
        <taxon>Ascomycota</taxon>
        <taxon>Pezizomycotina</taxon>
        <taxon>Dothideomycetes</taxon>
        <taxon>Pleosporomycetidae</taxon>
        <taxon>Pleosporales</taxon>
        <taxon>Pleosporales incertae sedis</taxon>
        <taxon>Lojkania</taxon>
    </lineage>
</organism>
<accession>A0A9P4N4U4</accession>
<evidence type="ECO:0000256" key="2">
    <source>
        <dbReference type="SAM" id="MobiDB-lite"/>
    </source>
</evidence>
<keyword evidence="1" id="KW-0175">Coiled coil</keyword>
<comment type="caution">
    <text evidence="3">The sequence shown here is derived from an EMBL/GenBank/DDBJ whole genome shotgun (WGS) entry which is preliminary data.</text>
</comment>
<evidence type="ECO:0000313" key="3">
    <source>
        <dbReference type="EMBL" id="KAF2265228.1"/>
    </source>
</evidence>
<dbReference type="EMBL" id="ML986610">
    <property type="protein sequence ID" value="KAF2265228.1"/>
    <property type="molecule type" value="Genomic_DNA"/>
</dbReference>
<evidence type="ECO:0000313" key="4">
    <source>
        <dbReference type="Proteomes" id="UP000800093"/>
    </source>
</evidence>